<organism evidence="2 3">
    <name type="scientific">Portunus trituberculatus</name>
    <name type="common">Swimming crab</name>
    <name type="synonym">Neptunus trituberculatus</name>
    <dbReference type="NCBI Taxonomy" id="210409"/>
    <lineage>
        <taxon>Eukaryota</taxon>
        <taxon>Metazoa</taxon>
        <taxon>Ecdysozoa</taxon>
        <taxon>Arthropoda</taxon>
        <taxon>Crustacea</taxon>
        <taxon>Multicrustacea</taxon>
        <taxon>Malacostraca</taxon>
        <taxon>Eumalacostraca</taxon>
        <taxon>Eucarida</taxon>
        <taxon>Decapoda</taxon>
        <taxon>Pleocyemata</taxon>
        <taxon>Brachyura</taxon>
        <taxon>Eubrachyura</taxon>
        <taxon>Portunoidea</taxon>
        <taxon>Portunidae</taxon>
        <taxon>Portuninae</taxon>
        <taxon>Portunus</taxon>
    </lineage>
</organism>
<accession>A0A5B7EXV8</accession>
<evidence type="ECO:0000256" key="1">
    <source>
        <dbReference type="SAM" id="MobiDB-lite"/>
    </source>
</evidence>
<feature type="region of interest" description="Disordered" evidence="1">
    <location>
        <begin position="97"/>
        <end position="119"/>
    </location>
</feature>
<dbReference type="EMBL" id="VSRR010004510">
    <property type="protein sequence ID" value="MPC39890.1"/>
    <property type="molecule type" value="Genomic_DNA"/>
</dbReference>
<proteinExistence type="predicted"/>
<dbReference type="AlphaFoldDB" id="A0A5B7EXV8"/>
<comment type="caution">
    <text evidence="2">The sequence shown here is derived from an EMBL/GenBank/DDBJ whole genome shotgun (WGS) entry which is preliminary data.</text>
</comment>
<reference evidence="2 3" key="1">
    <citation type="submission" date="2019-05" db="EMBL/GenBank/DDBJ databases">
        <title>Another draft genome of Portunus trituberculatus and its Hox gene families provides insights of decapod evolution.</title>
        <authorList>
            <person name="Jeong J.-H."/>
            <person name="Song I."/>
            <person name="Kim S."/>
            <person name="Choi T."/>
            <person name="Kim D."/>
            <person name="Ryu S."/>
            <person name="Kim W."/>
        </authorList>
    </citation>
    <scope>NUCLEOTIDE SEQUENCE [LARGE SCALE GENOMIC DNA]</scope>
    <source>
        <tissue evidence="2">Muscle</tissue>
    </source>
</reference>
<gene>
    <name evidence="2" type="ORF">E2C01_033442</name>
</gene>
<dbReference type="Proteomes" id="UP000324222">
    <property type="component" value="Unassembled WGS sequence"/>
</dbReference>
<protein>
    <submittedName>
        <fullName evidence="2">Uncharacterized protein</fullName>
    </submittedName>
</protein>
<name>A0A5B7EXV8_PORTR</name>
<sequence>MWHLAATQVRRGSGEVRGGGRHQVEALGPLLFFLPHLTVPFHFSTISGKALHPCSRSAHRLALVLLVVSEDGCDGAWDVVYCGEVEDEVREYGVLRHEQTRRRHSSSSSTPLIQAQTPPLPSPLCSPTNALCTPNTTSLIPAHSAIRLPPPSADQTAPIGFPGPCTTAAAAVVAVTMTGTAAASLSPKHSLSVLLFPAGHKQLLHV</sequence>
<keyword evidence="3" id="KW-1185">Reference proteome</keyword>
<evidence type="ECO:0000313" key="3">
    <source>
        <dbReference type="Proteomes" id="UP000324222"/>
    </source>
</evidence>
<evidence type="ECO:0000313" key="2">
    <source>
        <dbReference type="EMBL" id="MPC39890.1"/>
    </source>
</evidence>